<feature type="non-terminal residue" evidence="1">
    <location>
        <position position="258"/>
    </location>
</feature>
<reference evidence="1" key="1">
    <citation type="submission" date="2018-05" db="EMBL/GenBank/DDBJ databases">
        <authorList>
            <person name="Lanie J.A."/>
            <person name="Ng W.-L."/>
            <person name="Kazmierczak K.M."/>
            <person name="Andrzejewski T.M."/>
            <person name="Davidsen T.M."/>
            <person name="Wayne K.J."/>
            <person name="Tettelin H."/>
            <person name="Glass J.I."/>
            <person name="Rusch D."/>
            <person name="Podicherti R."/>
            <person name="Tsui H.-C.T."/>
            <person name="Winkler M.E."/>
        </authorList>
    </citation>
    <scope>NUCLEOTIDE SEQUENCE</scope>
</reference>
<organism evidence="1">
    <name type="scientific">marine metagenome</name>
    <dbReference type="NCBI Taxonomy" id="408172"/>
    <lineage>
        <taxon>unclassified sequences</taxon>
        <taxon>metagenomes</taxon>
        <taxon>ecological metagenomes</taxon>
    </lineage>
</organism>
<proteinExistence type="predicted"/>
<name>A0A382ZA41_9ZZZZ</name>
<evidence type="ECO:0000313" key="1">
    <source>
        <dbReference type="EMBL" id="SVD92361.1"/>
    </source>
</evidence>
<dbReference type="EMBL" id="UINC01182251">
    <property type="protein sequence ID" value="SVD92361.1"/>
    <property type="molecule type" value="Genomic_DNA"/>
</dbReference>
<feature type="non-terminal residue" evidence="1">
    <location>
        <position position="1"/>
    </location>
</feature>
<gene>
    <name evidence="1" type="ORF">METZ01_LOCUS445215</name>
</gene>
<dbReference type="AlphaFoldDB" id="A0A382ZA41"/>
<sequence length="258" mass="28545">NNNGTLFGRSIGQGTENEKSLYKVVPVMYEGERAATAYIGRSNSSTQTIYWSIPATNTLVQTYYCFIKLENIAFYDKYNKLLTVDGLSYIDGSVGDVGYDIYTDTCLASGESGIWKGIELANGTALYSRVSKIVVGNVDGDDDDDMNYGEVLVLPKRYKTYGSYNDAFVTVKNEGDIETTIGSFSVVYLLNANGHPIFWDYPSGGNKDVRPGGTYNMNVSPWYKGSVSSIRFFMDLEPSWLARTASKQSVCRGSRDKV</sequence>
<protein>
    <submittedName>
        <fullName evidence="1">Uncharacterized protein</fullName>
    </submittedName>
</protein>
<accession>A0A382ZA41</accession>